<accession>A0A2N1PNN5</accession>
<evidence type="ECO:0000313" key="1">
    <source>
        <dbReference type="EMBL" id="PKK89947.1"/>
    </source>
</evidence>
<evidence type="ECO:0000313" key="2">
    <source>
        <dbReference type="Proteomes" id="UP000233256"/>
    </source>
</evidence>
<name>A0A2N1PNN5_9BACT</name>
<dbReference type="SUPFAM" id="SSF56281">
    <property type="entry name" value="Metallo-hydrolase/oxidoreductase"/>
    <property type="match status" value="1"/>
</dbReference>
<proteinExistence type="predicted"/>
<dbReference type="EMBL" id="PGXC01000009">
    <property type="protein sequence ID" value="PKK89947.1"/>
    <property type="molecule type" value="Genomic_DNA"/>
</dbReference>
<comment type="caution">
    <text evidence="1">The sequence shown here is derived from an EMBL/GenBank/DDBJ whole genome shotgun (WGS) entry which is preliminary data.</text>
</comment>
<dbReference type="Gene3D" id="3.60.15.10">
    <property type="entry name" value="Ribonuclease Z/Hydroxyacylglutathione hydrolase-like"/>
    <property type="match status" value="1"/>
</dbReference>
<gene>
    <name evidence="1" type="ORF">CVV64_11475</name>
</gene>
<dbReference type="Proteomes" id="UP000233256">
    <property type="component" value="Unassembled WGS sequence"/>
</dbReference>
<organism evidence="1 2">
    <name type="scientific">Candidatus Wallbacteria bacterium HGW-Wallbacteria-1</name>
    <dbReference type="NCBI Taxonomy" id="2013854"/>
    <lineage>
        <taxon>Bacteria</taxon>
        <taxon>Candidatus Walliibacteriota</taxon>
    </lineage>
</organism>
<dbReference type="InterPro" id="IPR036866">
    <property type="entry name" value="RibonucZ/Hydroxyglut_hydro"/>
</dbReference>
<protein>
    <submittedName>
        <fullName evidence="1">Uncharacterized protein</fullName>
    </submittedName>
</protein>
<sequence>MSLMASLGILVGSGPPAECFGVISRKGTFPMKVKMYGTRGSIPVSNRECVKYGGNTTCVHVISDCIPPNESLVIDTGSGFVPLGHNGLKNGIKRYNILYSHYHHDHTQGLLLAPPTFIEGINLDIYGPEDLSVGPRQVVEALMNPPYFPVHFKQVGSRFSFKNLQFVESRVLLVHPEGGFKVLTLEDFQNITKRGDQIPFGRQRYDLNECLLIRMIGTNHPQMTISYRFEELPTGRTFVFLTDHEDVAGISMAFKKHLKGADLLVADAQYSRDKYIASTAGYGHGTSFGCVRLAVLCGCTRLGLTHHDPTATDAYIDNVILNEAVEAREQLKREVDECLLEDIFCCYDYQELDV</sequence>
<dbReference type="CDD" id="cd07715">
    <property type="entry name" value="TaR3-like_MBL-fold"/>
    <property type="match status" value="1"/>
</dbReference>
<reference evidence="1 2" key="1">
    <citation type="journal article" date="2017" name="ISME J.">
        <title>Potential for microbial H2 and metal transformations associated with novel bacteria and archaea in deep terrestrial subsurface sediments.</title>
        <authorList>
            <person name="Hernsdorf A.W."/>
            <person name="Amano Y."/>
            <person name="Miyakawa K."/>
            <person name="Ise K."/>
            <person name="Suzuki Y."/>
            <person name="Anantharaman K."/>
            <person name="Probst A."/>
            <person name="Burstein D."/>
            <person name="Thomas B.C."/>
            <person name="Banfield J.F."/>
        </authorList>
    </citation>
    <scope>NUCLEOTIDE SEQUENCE [LARGE SCALE GENOMIC DNA]</scope>
    <source>
        <strain evidence="1">HGW-Wallbacteria-1</strain>
    </source>
</reference>
<dbReference type="AlphaFoldDB" id="A0A2N1PNN5"/>